<keyword evidence="10" id="KW-1185">Reference proteome</keyword>
<feature type="compositionally biased region" description="Basic and acidic residues" evidence="6">
    <location>
        <begin position="60"/>
        <end position="73"/>
    </location>
</feature>
<keyword evidence="4" id="KW-0446">Lipid-binding</keyword>
<feature type="domain" description="C2" evidence="7">
    <location>
        <begin position="268"/>
        <end position="387"/>
    </location>
</feature>
<reference evidence="9 10" key="1">
    <citation type="journal article" date="2010" name="Plant Cell">
        <title>The Chlorella variabilis NC64A genome reveals adaptation to photosymbiosis, coevolution with viruses, and cryptic sex.</title>
        <authorList>
            <person name="Blanc G."/>
            <person name="Duncan G."/>
            <person name="Agarkova I."/>
            <person name="Borodovsky M."/>
            <person name="Gurnon J."/>
            <person name="Kuo A."/>
            <person name="Lindquist E."/>
            <person name="Lucas S."/>
            <person name="Pangilinan J."/>
            <person name="Polle J."/>
            <person name="Salamov A."/>
            <person name="Terry A."/>
            <person name="Yamada T."/>
            <person name="Dunigan D.D."/>
            <person name="Grigoriev I.V."/>
            <person name="Claverie J.M."/>
            <person name="Van Etten J.L."/>
        </authorList>
    </citation>
    <scope>NUCLEOTIDE SEQUENCE [LARGE SCALE GENOMIC DNA]</scope>
    <source>
        <strain evidence="9 10">NC64A</strain>
    </source>
</reference>
<sequence length="462" mass="51169">MADRSAGRSALTAQDSVGAAVAASKVAQRVTVDPAPGRRPKAQPLQQAAPGQVPAPVTPARRDEVTGVEKGGGRERQDWVRQLLEGLWPYAREAAERLACQVIPEQLEASRPPFVYELRLERFSLGDARPEIRDIRVHRGPGGGGLEEMFLEFEAEWRSQQDVELHILVPRLPVAVAEVTPDCLEDAMRLVMRLRVRLKQAWIRAGVRLALRPLLRRLPVVGALQAGLTRVPEFGYDLQLSVASAALVPLIRQWLDGAVRDLPWVLPEHYFLPIDPGVRDVERPAGVLAVRVLGAENVPKPGLLASARPMLELFVRDSQRRQTCVAPVGSSPTWGKPRFEFPVSVPEHQELCLVLYHYRDWVPNEEVGRAVVPLRSLPPGRPREVELVVRSPAEQQHDDEQQRLGGLGRAALALGRPFTKRGSQLCKLRLQLVGGGRVEGQRRLEGGAGAVVQLEAQYKPYF</sequence>
<feature type="region of interest" description="Disordered" evidence="6">
    <location>
        <begin position="1"/>
        <end position="73"/>
    </location>
</feature>
<name>E1ZSQ6_CHLVA</name>
<evidence type="ECO:0000256" key="2">
    <source>
        <dbReference type="ARBA" id="ARBA00022448"/>
    </source>
</evidence>
<dbReference type="CDD" id="cd00030">
    <property type="entry name" value="C2"/>
    <property type="match status" value="1"/>
</dbReference>
<dbReference type="InterPro" id="IPR000008">
    <property type="entry name" value="C2_dom"/>
</dbReference>
<dbReference type="OrthoDB" id="67700at2759"/>
<dbReference type="InterPro" id="IPR031468">
    <property type="entry name" value="SMP_LBD"/>
</dbReference>
<evidence type="ECO:0000256" key="1">
    <source>
        <dbReference type="ARBA" id="ARBA00004370"/>
    </source>
</evidence>
<keyword evidence="2" id="KW-0813">Transport</keyword>
<dbReference type="OMA" id="FRIYILE"/>
<dbReference type="AlphaFoldDB" id="E1ZSQ6"/>
<dbReference type="SMART" id="SM00239">
    <property type="entry name" value="C2"/>
    <property type="match status" value="1"/>
</dbReference>
<dbReference type="InParanoid" id="E1ZSQ6"/>
<gene>
    <name evidence="9" type="ORF">CHLNCDRAFT_141362</name>
</gene>
<feature type="domain" description="SMP-LTD" evidence="8">
    <location>
        <begin position="73"/>
        <end position="275"/>
    </location>
</feature>
<proteinExistence type="predicted"/>
<dbReference type="eggNOG" id="KOG1012">
    <property type="taxonomic scope" value="Eukaryota"/>
</dbReference>
<evidence type="ECO:0000256" key="4">
    <source>
        <dbReference type="ARBA" id="ARBA00023121"/>
    </source>
</evidence>
<dbReference type="Proteomes" id="UP000008141">
    <property type="component" value="Unassembled WGS sequence"/>
</dbReference>
<dbReference type="GO" id="GO:0006869">
    <property type="term" value="P:lipid transport"/>
    <property type="evidence" value="ECO:0007669"/>
    <property type="project" value="UniProtKB-KW"/>
</dbReference>
<dbReference type="GO" id="GO:0008289">
    <property type="term" value="F:lipid binding"/>
    <property type="evidence" value="ECO:0007669"/>
    <property type="project" value="UniProtKB-KW"/>
</dbReference>
<dbReference type="GO" id="GO:0005783">
    <property type="term" value="C:endoplasmic reticulum"/>
    <property type="evidence" value="ECO:0007669"/>
    <property type="project" value="TreeGrafter"/>
</dbReference>
<keyword evidence="5" id="KW-0472">Membrane</keyword>
<keyword evidence="3" id="KW-0445">Lipid transport</keyword>
<evidence type="ECO:0000256" key="6">
    <source>
        <dbReference type="SAM" id="MobiDB-lite"/>
    </source>
</evidence>
<evidence type="ECO:0000259" key="8">
    <source>
        <dbReference type="PROSITE" id="PS51847"/>
    </source>
</evidence>
<dbReference type="InterPro" id="IPR035892">
    <property type="entry name" value="C2_domain_sf"/>
</dbReference>
<dbReference type="EMBL" id="GL433867">
    <property type="protein sequence ID" value="EFN51193.1"/>
    <property type="molecule type" value="Genomic_DNA"/>
</dbReference>
<dbReference type="PROSITE" id="PS51847">
    <property type="entry name" value="SMP"/>
    <property type="match status" value="1"/>
</dbReference>
<dbReference type="GeneID" id="17350564"/>
<evidence type="ECO:0000313" key="10">
    <source>
        <dbReference type="Proteomes" id="UP000008141"/>
    </source>
</evidence>
<dbReference type="RefSeq" id="XP_005843295.1">
    <property type="nucleotide sequence ID" value="XM_005843233.1"/>
</dbReference>
<accession>E1ZSQ6</accession>
<dbReference type="PROSITE" id="PS50004">
    <property type="entry name" value="C2"/>
    <property type="match status" value="1"/>
</dbReference>
<evidence type="ECO:0000256" key="3">
    <source>
        <dbReference type="ARBA" id="ARBA00023055"/>
    </source>
</evidence>
<dbReference type="InterPro" id="IPR045050">
    <property type="entry name" value="Synaptotagmin_plant"/>
</dbReference>
<dbReference type="Pfam" id="PF00168">
    <property type="entry name" value="C2"/>
    <property type="match status" value="1"/>
</dbReference>
<dbReference type="SUPFAM" id="SSF49562">
    <property type="entry name" value="C2 domain (Calcium/lipid-binding domain, CaLB)"/>
    <property type="match status" value="1"/>
</dbReference>
<evidence type="ECO:0000256" key="5">
    <source>
        <dbReference type="ARBA" id="ARBA00023136"/>
    </source>
</evidence>
<dbReference type="GO" id="GO:0016020">
    <property type="term" value="C:membrane"/>
    <property type="evidence" value="ECO:0007669"/>
    <property type="project" value="UniProtKB-SubCell"/>
</dbReference>
<comment type="subcellular location">
    <subcellularLocation>
        <location evidence="1">Membrane</location>
    </subcellularLocation>
</comment>
<organism evidence="10">
    <name type="scientific">Chlorella variabilis</name>
    <name type="common">Green alga</name>
    <dbReference type="NCBI Taxonomy" id="554065"/>
    <lineage>
        <taxon>Eukaryota</taxon>
        <taxon>Viridiplantae</taxon>
        <taxon>Chlorophyta</taxon>
        <taxon>core chlorophytes</taxon>
        <taxon>Trebouxiophyceae</taxon>
        <taxon>Chlorellales</taxon>
        <taxon>Chlorellaceae</taxon>
        <taxon>Chlorella clade</taxon>
        <taxon>Chlorella</taxon>
    </lineage>
</organism>
<evidence type="ECO:0000313" key="9">
    <source>
        <dbReference type="EMBL" id="EFN51193.1"/>
    </source>
</evidence>
<dbReference type="KEGG" id="cvr:CHLNCDRAFT_141362"/>
<evidence type="ECO:0000259" key="7">
    <source>
        <dbReference type="PROSITE" id="PS50004"/>
    </source>
</evidence>
<evidence type="ECO:0008006" key="11">
    <source>
        <dbReference type="Google" id="ProtNLM"/>
    </source>
</evidence>
<dbReference type="Gene3D" id="2.60.40.150">
    <property type="entry name" value="C2 domain"/>
    <property type="match status" value="1"/>
</dbReference>
<protein>
    <recommendedName>
        <fullName evidence="11">C2 domain-containing protein</fullName>
    </recommendedName>
</protein>
<dbReference type="PANTHER" id="PTHR10774">
    <property type="entry name" value="EXTENDED SYNAPTOTAGMIN-RELATED"/>
    <property type="match status" value="1"/>
</dbReference>
<feature type="compositionally biased region" description="Low complexity" evidence="6">
    <location>
        <begin position="17"/>
        <end position="30"/>
    </location>
</feature>
<dbReference type="PANTHER" id="PTHR10774:SF190">
    <property type="entry name" value="C2 CALCIUM_LIPID-BINDING ENDONUCLEASE_EXONUCLEASE_PHOSPHATASE-RELATED"/>
    <property type="match status" value="1"/>
</dbReference>